<feature type="transmembrane region" description="Helical" evidence="6">
    <location>
        <begin position="65"/>
        <end position="86"/>
    </location>
</feature>
<feature type="transmembrane region" description="Helical" evidence="6">
    <location>
        <begin position="145"/>
        <end position="164"/>
    </location>
</feature>
<sequence length="358" mass="39962">MNNNSRERYFELSLLFLILILGYALILQALPFVNGILGSITLYVLLRRPNFYLARKYGKRKSPWIITIAVTVFILIPLSLLAWYAIELVQNFDLDPKIAIEKITTTIKKIEEATGFDLITDKSLSFITAQFSNIFNMLMSGINNFAINVFTAILLLFFLLSGGMKMELYIAKLLPFSEENKHAVIKRLHVIVRSNAIGIPLLAVIQGVVATIGYMLCGVNNALLFGVLTGFASIIPIVGTMIVWIPLVIGQYFDGSLLSTLGLAFYCIAIISQCDNVIRMILQKRMANTHPLITIFGVIAGLPIFGFMGVIFGPLIVSMFLLFVDMFAKQYILGEAYTPQQTLPIKPENQISSENKEQ</sequence>
<evidence type="ECO:0000256" key="3">
    <source>
        <dbReference type="ARBA" id="ARBA00022692"/>
    </source>
</evidence>
<dbReference type="EMBL" id="AEVO01000131">
    <property type="protein sequence ID" value="EFY06349.1"/>
    <property type="molecule type" value="Genomic_DNA"/>
</dbReference>
<accession>E8LM77</accession>
<feature type="transmembrane region" description="Helical" evidence="6">
    <location>
        <begin position="292"/>
        <end position="324"/>
    </location>
</feature>
<dbReference type="Proteomes" id="UP000018458">
    <property type="component" value="Unassembled WGS sequence"/>
</dbReference>
<dbReference type="RefSeq" id="WP_009144015.1">
    <property type="nucleotide sequence ID" value="NZ_GL831058.1"/>
</dbReference>
<keyword evidence="8" id="KW-1185">Reference proteome</keyword>
<dbReference type="AlphaFoldDB" id="E8LM77"/>
<evidence type="ECO:0000256" key="2">
    <source>
        <dbReference type="ARBA" id="ARBA00009773"/>
    </source>
</evidence>
<organism evidence="7 8">
    <name type="scientific">Succinatimonas hippei (strain DSM 22608 / JCM 16073 / KCTC 15190 / YIT 12066)</name>
    <dbReference type="NCBI Taxonomy" id="762983"/>
    <lineage>
        <taxon>Bacteria</taxon>
        <taxon>Pseudomonadati</taxon>
        <taxon>Pseudomonadota</taxon>
        <taxon>Gammaproteobacteria</taxon>
        <taxon>Aeromonadales</taxon>
        <taxon>Succinivibrionaceae</taxon>
        <taxon>Succinatimonas</taxon>
    </lineage>
</organism>
<keyword evidence="4 6" id="KW-1133">Transmembrane helix</keyword>
<comment type="similarity">
    <text evidence="2">Belongs to the autoinducer-2 exporter (AI-2E) (TC 2.A.86) family.</text>
</comment>
<keyword evidence="5 6" id="KW-0472">Membrane</keyword>
<reference evidence="7 8" key="1">
    <citation type="submission" date="2011-01" db="EMBL/GenBank/DDBJ databases">
        <authorList>
            <person name="Weinstock G."/>
            <person name="Sodergren E."/>
            <person name="Clifton S."/>
            <person name="Fulton L."/>
            <person name="Fulton B."/>
            <person name="Courtney L."/>
            <person name="Fronick C."/>
            <person name="Harrison M."/>
            <person name="Strong C."/>
            <person name="Farmer C."/>
            <person name="Delahaunty K."/>
            <person name="Markovic C."/>
            <person name="Hall O."/>
            <person name="Minx P."/>
            <person name="Tomlinson C."/>
            <person name="Mitreva M."/>
            <person name="Hou S."/>
            <person name="Chen J."/>
            <person name="Wollam A."/>
            <person name="Pepin K.H."/>
            <person name="Johnson M."/>
            <person name="Bhonagiri V."/>
            <person name="Zhang X."/>
            <person name="Suruliraj S."/>
            <person name="Warren W."/>
            <person name="Chinwalla A."/>
            <person name="Mardis E.R."/>
            <person name="Wilson R.K."/>
        </authorList>
    </citation>
    <scope>NUCLEOTIDE SEQUENCE [LARGE SCALE GENOMIC DNA]</scope>
    <source>
        <strain evidence="8">DSM 22608 / JCM 16073 / KCTC 15190 / YIT 12066</strain>
    </source>
</reference>
<name>E8LM77_SUCHY</name>
<proteinExistence type="inferred from homology"/>
<keyword evidence="3 6" id="KW-0812">Transmembrane</keyword>
<comment type="caution">
    <text evidence="7">The sequence shown here is derived from an EMBL/GenBank/DDBJ whole genome shotgun (WGS) entry which is preliminary data.</text>
</comment>
<gene>
    <name evidence="7" type="ORF">HMPREF9444_01862</name>
</gene>
<dbReference type="OrthoDB" id="106838at2"/>
<evidence type="ECO:0000313" key="7">
    <source>
        <dbReference type="EMBL" id="EFY06349.1"/>
    </source>
</evidence>
<feature type="transmembrane region" description="Helical" evidence="6">
    <location>
        <begin position="12"/>
        <end position="45"/>
    </location>
</feature>
<feature type="transmembrane region" description="Helical" evidence="6">
    <location>
        <begin position="196"/>
        <end position="216"/>
    </location>
</feature>
<feature type="transmembrane region" description="Helical" evidence="6">
    <location>
        <begin position="222"/>
        <end position="245"/>
    </location>
</feature>
<evidence type="ECO:0000256" key="1">
    <source>
        <dbReference type="ARBA" id="ARBA00004141"/>
    </source>
</evidence>
<dbReference type="GO" id="GO:0016020">
    <property type="term" value="C:membrane"/>
    <property type="evidence" value="ECO:0007669"/>
    <property type="project" value="UniProtKB-SubCell"/>
</dbReference>
<evidence type="ECO:0000256" key="5">
    <source>
        <dbReference type="ARBA" id="ARBA00023136"/>
    </source>
</evidence>
<dbReference type="InterPro" id="IPR002549">
    <property type="entry name" value="AI-2E-like"/>
</dbReference>
<dbReference type="HOGENOM" id="CLU_041771_0_0_6"/>
<evidence type="ECO:0000256" key="4">
    <source>
        <dbReference type="ARBA" id="ARBA00022989"/>
    </source>
</evidence>
<dbReference type="PANTHER" id="PTHR21716:SF4">
    <property type="entry name" value="TRANSMEMBRANE PROTEIN 245"/>
    <property type="match status" value="1"/>
</dbReference>
<feature type="transmembrane region" description="Helical" evidence="6">
    <location>
        <begin position="252"/>
        <end position="272"/>
    </location>
</feature>
<dbReference type="PANTHER" id="PTHR21716">
    <property type="entry name" value="TRANSMEMBRANE PROTEIN"/>
    <property type="match status" value="1"/>
</dbReference>
<dbReference type="Pfam" id="PF01594">
    <property type="entry name" value="AI-2E_transport"/>
    <property type="match status" value="1"/>
</dbReference>
<dbReference type="eggNOG" id="COG0628">
    <property type="taxonomic scope" value="Bacteria"/>
</dbReference>
<protein>
    <submittedName>
        <fullName evidence="7">Uncharacterized protein</fullName>
    </submittedName>
</protein>
<comment type="subcellular location">
    <subcellularLocation>
        <location evidence="1">Membrane</location>
        <topology evidence="1">Multi-pass membrane protein</topology>
    </subcellularLocation>
</comment>
<evidence type="ECO:0000313" key="8">
    <source>
        <dbReference type="Proteomes" id="UP000018458"/>
    </source>
</evidence>
<evidence type="ECO:0000256" key="6">
    <source>
        <dbReference type="SAM" id="Phobius"/>
    </source>
</evidence>